<dbReference type="RefSeq" id="XP_007289672.1">
    <property type="nucleotide sequence ID" value="XM_007289610.1"/>
</dbReference>
<evidence type="ECO:0000256" key="4">
    <source>
        <dbReference type="ARBA" id="ARBA00022729"/>
    </source>
</evidence>
<dbReference type="KEGG" id="mbe:MBM_01783"/>
<keyword evidence="2" id="KW-1003">Cell membrane</keyword>
<evidence type="ECO:0000256" key="2">
    <source>
        <dbReference type="ARBA" id="ARBA00022475"/>
    </source>
</evidence>
<evidence type="ECO:0000256" key="9">
    <source>
        <dbReference type="SAM" id="Phobius"/>
    </source>
</evidence>
<dbReference type="OrthoDB" id="2146436at2759"/>
<evidence type="ECO:0000259" key="11">
    <source>
        <dbReference type="Pfam" id="PF20238"/>
    </source>
</evidence>
<dbReference type="eggNOG" id="ENOG502S92W">
    <property type="taxonomic scope" value="Eukaryota"/>
</dbReference>
<feature type="signal peptide" evidence="10">
    <location>
        <begin position="1"/>
        <end position="22"/>
    </location>
</feature>
<accession>K1X3L9</accession>
<dbReference type="OMA" id="QIFPIVQ"/>
<keyword evidence="9" id="KW-0812">Transmembrane</keyword>
<evidence type="ECO:0000313" key="12">
    <source>
        <dbReference type="EMBL" id="EKD19831.1"/>
    </source>
</evidence>
<protein>
    <submittedName>
        <fullName evidence="12">GPI anchored cell wall protein</fullName>
    </submittedName>
</protein>
<dbReference type="CDD" id="cd21176">
    <property type="entry name" value="LPMO_auxiliary-like"/>
    <property type="match status" value="1"/>
</dbReference>
<keyword evidence="6" id="KW-0325">Glycoprotein</keyword>
<dbReference type="EMBL" id="JH921430">
    <property type="protein sequence ID" value="EKD19831.1"/>
    <property type="molecule type" value="Genomic_DNA"/>
</dbReference>
<organism evidence="12 13">
    <name type="scientific">Marssonina brunnea f. sp. multigermtubi (strain MB_m1)</name>
    <name type="common">Marssonina leaf spot fungus</name>
    <dbReference type="NCBI Taxonomy" id="1072389"/>
    <lineage>
        <taxon>Eukaryota</taxon>
        <taxon>Fungi</taxon>
        <taxon>Dikarya</taxon>
        <taxon>Ascomycota</taxon>
        <taxon>Pezizomycotina</taxon>
        <taxon>Leotiomycetes</taxon>
        <taxon>Helotiales</taxon>
        <taxon>Drepanopezizaceae</taxon>
        <taxon>Drepanopeziza</taxon>
    </lineage>
</organism>
<dbReference type="InterPro" id="IPR046530">
    <property type="entry name" value="BIM1-like_dom"/>
</dbReference>
<evidence type="ECO:0000256" key="8">
    <source>
        <dbReference type="SAM" id="MobiDB-lite"/>
    </source>
</evidence>
<keyword evidence="7" id="KW-0449">Lipoprotein</keyword>
<gene>
    <name evidence="12" type="ORF">MBM_01783</name>
</gene>
<proteinExistence type="predicted"/>
<dbReference type="PANTHER" id="PTHR34992:SF1">
    <property type="entry name" value="COPPER ACQUISITION FACTOR BIM1-LIKE DOMAIN-CONTAINING PROTEIN"/>
    <property type="match status" value="1"/>
</dbReference>
<sequence>MPAFSSLASGLAAALLLSQTSAHFLLNYPTSVGFDEEVESVIPCGGFPVDFSSAEVTKFHVSGDSIALRSTHPTTTWLFRATIGAPIAAGNWTILSASIEQKNMGEFCRSDIMVPESFAGNNGTIGVAANSPDGVLYQCAAVSFVAGSAPAVPSSCKNGTGVTATYNADTSLSSLPPSTAGTGDSDSTTPANGAASSSSAASPGAMNGYSYSGVASLAWVGVVGMATFLACFL</sequence>
<feature type="transmembrane region" description="Helical" evidence="9">
    <location>
        <begin position="209"/>
        <end position="232"/>
    </location>
</feature>
<dbReference type="InParanoid" id="K1X3L9"/>
<dbReference type="Proteomes" id="UP000006753">
    <property type="component" value="Unassembled WGS sequence"/>
</dbReference>
<keyword evidence="9" id="KW-1133">Transmembrane helix</keyword>
<dbReference type="PANTHER" id="PTHR34992">
    <property type="entry name" value="HYPHAL ANASTAMOSIS-7 PROTEIN"/>
    <property type="match status" value="1"/>
</dbReference>
<name>K1X3L9_MARBU</name>
<keyword evidence="3" id="KW-0336">GPI-anchor</keyword>
<dbReference type="Pfam" id="PF20238">
    <property type="entry name" value="BIM1-like_dom"/>
    <property type="match status" value="1"/>
</dbReference>
<dbReference type="GO" id="GO:0098552">
    <property type="term" value="C:side of membrane"/>
    <property type="evidence" value="ECO:0007669"/>
    <property type="project" value="UniProtKB-KW"/>
</dbReference>
<comment type="subcellular location">
    <subcellularLocation>
        <location evidence="1">Cell membrane</location>
        <topology evidence="1">Lipid-anchor</topology>
        <topology evidence="1">GPI-anchor</topology>
    </subcellularLocation>
</comment>
<feature type="region of interest" description="Disordered" evidence="8">
    <location>
        <begin position="173"/>
        <end position="203"/>
    </location>
</feature>
<dbReference type="GeneID" id="18757718"/>
<evidence type="ECO:0000256" key="1">
    <source>
        <dbReference type="ARBA" id="ARBA00004609"/>
    </source>
</evidence>
<dbReference type="InterPro" id="IPR046936">
    <property type="entry name" value="BIM1-like"/>
</dbReference>
<keyword evidence="4 10" id="KW-0732">Signal</keyword>
<evidence type="ECO:0000313" key="13">
    <source>
        <dbReference type="Proteomes" id="UP000006753"/>
    </source>
</evidence>
<feature type="compositionally biased region" description="Low complexity" evidence="8">
    <location>
        <begin position="178"/>
        <end position="203"/>
    </location>
</feature>
<reference evidence="12 13" key="1">
    <citation type="journal article" date="2012" name="BMC Genomics">
        <title>Sequencing the genome of Marssonina brunnea reveals fungus-poplar co-evolution.</title>
        <authorList>
            <person name="Zhu S."/>
            <person name="Cao Y.-Z."/>
            <person name="Jiang C."/>
            <person name="Tan B.-Y."/>
            <person name="Wang Z."/>
            <person name="Feng S."/>
            <person name="Zhang L."/>
            <person name="Su X.-H."/>
            <person name="Brejova B."/>
            <person name="Vinar T."/>
            <person name="Xu M."/>
            <person name="Wang M.-X."/>
            <person name="Zhang S.-G."/>
            <person name="Huang M.-R."/>
            <person name="Wu R."/>
            <person name="Zhou Y."/>
        </authorList>
    </citation>
    <scope>NUCLEOTIDE SEQUENCE [LARGE SCALE GENOMIC DNA]</scope>
    <source>
        <strain evidence="12 13">MB_m1</strain>
    </source>
</reference>
<dbReference type="HOGENOM" id="CLU_070647_0_1_1"/>
<evidence type="ECO:0000256" key="10">
    <source>
        <dbReference type="SAM" id="SignalP"/>
    </source>
</evidence>
<evidence type="ECO:0000256" key="5">
    <source>
        <dbReference type="ARBA" id="ARBA00023136"/>
    </source>
</evidence>
<keyword evidence="13" id="KW-1185">Reference proteome</keyword>
<feature type="chain" id="PRO_5003854896" evidence="10">
    <location>
        <begin position="23"/>
        <end position="233"/>
    </location>
</feature>
<dbReference type="GO" id="GO:0005886">
    <property type="term" value="C:plasma membrane"/>
    <property type="evidence" value="ECO:0007669"/>
    <property type="project" value="UniProtKB-SubCell"/>
</dbReference>
<evidence type="ECO:0000256" key="7">
    <source>
        <dbReference type="ARBA" id="ARBA00023288"/>
    </source>
</evidence>
<dbReference type="AlphaFoldDB" id="K1X3L9"/>
<feature type="domain" description="Copper acquisition factor BIM1-like" evidence="11">
    <location>
        <begin position="21"/>
        <end position="161"/>
    </location>
</feature>
<keyword evidence="5 9" id="KW-0472">Membrane</keyword>
<evidence type="ECO:0000256" key="3">
    <source>
        <dbReference type="ARBA" id="ARBA00022622"/>
    </source>
</evidence>
<evidence type="ECO:0000256" key="6">
    <source>
        <dbReference type="ARBA" id="ARBA00023180"/>
    </source>
</evidence>